<evidence type="ECO:0000313" key="3">
    <source>
        <dbReference type="Proteomes" id="UP000291819"/>
    </source>
</evidence>
<name>A0A4Q9HGM1_9SPHI</name>
<dbReference type="OrthoDB" id="798508at2"/>
<evidence type="ECO:0000313" key="2">
    <source>
        <dbReference type="EMBL" id="TBO44265.1"/>
    </source>
</evidence>
<proteinExistence type="predicted"/>
<evidence type="ECO:0000256" key="1">
    <source>
        <dbReference type="SAM" id="MobiDB-lite"/>
    </source>
</evidence>
<feature type="compositionally biased region" description="Polar residues" evidence="1">
    <location>
        <begin position="131"/>
        <end position="144"/>
    </location>
</feature>
<gene>
    <name evidence="2" type="ORF">EYS08_02850</name>
</gene>
<dbReference type="AlphaFoldDB" id="A0A4Q9HGM1"/>
<dbReference type="RefSeq" id="WP_131028345.1">
    <property type="nucleotide sequence ID" value="NZ_SIXF01000002.1"/>
</dbReference>
<accession>A0A4Q9HGM1</accession>
<sequence>MAKKNKTMKVHGYDSAQNEVEITREQPFSDVSTGKHYGMPVTPEAFLNMIRRFKDQVQNPDPKNPFKDVLWVEFSKASIFRILSQEDCEYIRFYMAIPDESSGKASLSLQGVKADGSTIKREILESIAQQMETDSTAEDQTLTMQREDLPPPVEEKGNEGATLHGEPVKSLNAFISKPEWSFQNKSFSAFISDLHDFQVEKF</sequence>
<reference evidence="2 3" key="1">
    <citation type="submission" date="2019-02" db="EMBL/GenBank/DDBJ databases">
        <title>Pedobacter kyonggii whole genome sequence analysis.</title>
        <authorList>
            <person name="Dahal R.H."/>
        </authorList>
    </citation>
    <scope>NUCLEOTIDE SEQUENCE [LARGE SCALE GENOMIC DNA]</scope>
    <source>
        <strain evidence="2 3">K-4-11-1</strain>
    </source>
</reference>
<feature type="region of interest" description="Disordered" evidence="1">
    <location>
        <begin position="131"/>
        <end position="162"/>
    </location>
</feature>
<organism evidence="2 3">
    <name type="scientific">Pedobacter kyonggii</name>
    <dbReference type="NCBI Taxonomy" id="1926871"/>
    <lineage>
        <taxon>Bacteria</taxon>
        <taxon>Pseudomonadati</taxon>
        <taxon>Bacteroidota</taxon>
        <taxon>Sphingobacteriia</taxon>
        <taxon>Sphingobacteriales</taxon>
        <taxon>Sphingobacteriaceae</taxon>
        <taxon>Pedobacter</taxon>
    </lineage>
</organism>
<comment type="caution">
    <text evidence="2">The sequence shown here is derived from an EMBL/GenBank/DDBJ whole genome shotgun (WGS) entry which is preliminary data.</text>
</comment>
<dbReference type="EMBL" id="SIXF01000002">
    <property type="protein sequence ID" value="TBO44265.1"/>
    <property type="molecule type" value="Genomic_DNA"/>
</dbReference>
<feature type="compositionally biased region" description="Basic and acidic residues" evidence="1">
    <location>
        <begin position="145"/>
        <end position="158"/>
    </location>
</feature>
<keyword evidence="3" id="KW-1185">Reference proteome</keyword>
<protein>
    <submittedName>
        <fullName evidence="2">Uncharacterized protein</fullName>
    </submittedName>
</protein>
<dbReference type="Proteomes" id="UP000291819">
    <property type="component" value="Unassembled WGS sequence"/>
</dbReference>